<dbReference type="GO" id="GO:0008017">
    <property type="term" value="F:microtubule binding"/>
    <property type="evidence" value="ECO:0007669"/>
    <property type="project" value="TreeGrafter"/>
</dbReference>
<dbReference type="InterPro" id="IPR022812">
    <property type="entry name" value="Dynamin"/>
</dbReference>
<dbReference type="GO" id="GO:0005737">
    <property type="term" value="C:cytoplasm"/>
    <property type="evidence" value="ECO:0007669"/>
    <property type="project" value="TreeGrafter"/>
</dbReference>
<accession>A0A5B7BXC6</accession>
<name>A0A5B7BXC6_DAVIN</name>
<dbReference type="EMBL" id="GHES01042639">
    <property type="protein sequence ID" value="MPA73198.1"/>
    <property type="molecule type" value="Transcribed_RNA"/>
</dbReference>
<dbReference type="AlphaFoldDB" id="A0A5B7BXC6"/>
<evidence type="ECO:0000256" key="2">
    <source>
        <dbReference type="SAM" id="MobiDB-lite"/>
    </source>
</evidence>
<gene>
    <name evidence="4" type="ORF">Din_042639</name>
</gene>
<dbReference type="InterPro" id="IPR003130">
    <property type="entry name" value="GED"/>
</dbReference>
<dbReference type="Pfam" id="PF02212">
    <property type="entry name" value="GED"/>
    <property type="match status" value="1"/>
</dbReference>
<keyword evidence="4" id="KW-0378">Hydrolase</keyword>
<feature type="compositionally biased region" description="Polar residues" evidence="2">
    <location>
        <begin position="176"/>
        <end position="199"/>
    </location>
</feature>
<evidence type="ECO:0000259" key="3">
    <source>
        <dbReference type="PROSITE" id="PS51388"/>
    </source>
</evidence>
<dbReference type="GO" id="GO:0016020">
    <property type="term" value="C:membrane"/>
    <property type="evidence" value="ECO:0007669"/>
    <property type="project" value="TreeGrafter"/>
</dbReference>
<evidence type="ECO:0000313" key="4">
    <source>
        <dbReference type="EMBL" id="MPA73198.1"/>
    </source>
</evidence>
<dbReference type="InterPro" id="IPR020850">
    <property type="entry name" value="GED_dom"/>
</dbReference>
<dbReference type="GO" id="GO:0005525">
    <property type="term" value="F:GTP binding"/>
    <property type="evidence" value="ECO:0007669"/>
    <property type="project" value="InterPro"/>
</dbReference>
<sequence length="199" mass="22537">MRTWGISSIFGSRASSGESSANRSLGETVPDIEQIASMIQLTEPPSILRPLETQTEHEAVEIMVTKLLLSSYYDIVRNNIQDLVPKAIMHFLVNHTKRNLLNTFIQKLYRENLFEEMLQERDEVVKKRKRTGEVFHVLQQAVQTLDEVEADVSSRRSSSGTDTSTKLRRIPGLSSHLYSTSNGENMSSYISSITNPRAH</sequence>
<dbReference type="PANTHER" id="PTHR11566:SF84">
    <property type="entry name" value="DYNAMIN-RELATED PROTEIN 3A-LIKE"/>
    <property type="match status" value="1"/>
</dbReference>
<dbReference type="GO" id="GO:0005874">
    <property type="term" value="C:microtubule"/>
    <property type="evidence" value="ECO:0007669"/>
    <property type="project" value="TreeGrafter"/>
</dbReference>
<organism evidence="4">
    <name type="scientific">Davidia involucrata</name>
    <name type="common">Dove tree</name>
    <dbReference type="NCBI Taxonomy" id="16924"/>
    <lineage>
        <taxon>Eukaryota</taxon>
        <taxon>Viridiplantae</taxon>
        <taxon>Streptophyta</taxon>
        <taxon>Embryophyta</taxon>
        <taxon>Tracheophyta</taxon>
        <taxon>Spermatophyta</taxon>
        <taxon>Magnoliopsida</taxon>
        <taxon>eudicotyledons</taxon>
        <taxon>Gunneridae</taxon>
        <taxon>Pentapetalae</taxon>
        <taxon>asterids</taxon>
        <taxon>Cornales</taxon>
        <taxon>Nyssaceae</taxon>
        <taxon>Davidia</taxon>
    </lineage>
</organism>
<feature type="domain" description="GED" evidence="3">
    <location>
        <begin position="62"/>
        <end position="153"/>
    </location>
</feature>
<dbReference type="PROSITE" id="PS51388">
    <property type="entry name" value="GED"/>
    <property type="match status" value="1"/>
</dbReference>
<dbReference type="PANTHER" id="PTHR11566">
    <property type="entry name" value="DYNAMIN"/>
    <property type="match status" value="1"/>
</dbReference>
<proteinExistence type="predicted"/>
<dbReference type="Gene3D" id="1.20.120.1240">
    <property type="entry name" value="Dynamin, middle domain"/>
    <property type="match status" value="1"/>
</dbReference>
<dbReference type="SMART" id="SM00302">
    <property type="entry name" value="GED"/>
    <property type="match status" value="1"/>
</dbReference>
<dbReference type="GO" id="GO:0003924">
    <property type="term" value="F:GTPase activity"/>
    <property type="evidence" value="ECO:0007669"/>
    <property type="project" value="InterPro"/>
</dbReference>
<keyword evidence="1" id="KW-0505">Motor protein</keyword>
<reference evidence="4" key="1">
    <citation type="submission" date="2019-08" db="EMBL/GenBank/DDBJ databases">
        <title>Reference gene set and small RNA set construction with multiple tissues from Davidia involucrata Baill.</title>
        <authorList>
            <person name="Yang H."/>
            <person name="Zhou C."/>
            <person name="Li G."/>
            <person name="Wang J."/>
            <person name="Gao P."/>
            <person name="Wang M."/>
            <person name="Wang R."/>
            <person name="Zhao Y."/>
        </authorList>
    </citation>
    <scope>NUCLEOTIDE SEQUENCE</scope>
    <source>
        <tissue evidence="4">Mixed with DoveR01_LX</tissue>
    </source>
</reference>
<feature type="region of interest" description="Disordered" evidence="2">
    <location>
        <begin position="174"/>
        <end position="199"/>
    </location>
</feature>
<protein>
    <submittedName>
        <fullName evidence="4">Putative dynamin-related protein 3A isoform X1</fullName>
        <ecNumber evidence="4">3.6.5.5</ecNumber>
    </submittedName>
</protein>
<evidence type="ECO:0000256" key="1">
    <source>
        <dbReference type="ARBA" id="ARBA00023175"/>
    </source>
</evidence>
<dbReference type="EC" id="3.6.5.5" evidence="4"/>